<evidence type="ECO:0008006" key="4">
    <source>
        <dbReference type="Google" id="ProtNLM"/>
    </source>
</evidence>
<keyword evidence="3" id="KW-1185">Reference proteome</keyword>
<feature type="chain" id="PRO_5045985759" description="DUF3617 family protein" evidence="1">
    <location>
        <begin position="27"/>
        <end position="117"/>
    </location>
</feature>
<comment type="caution">
    <text evidence="2">The sequence shown here is derived from an EMBL/GenBank/DDBJ whole genome shotgun (WGS) entry which is preliminary data.</text>
</comment>
<evidence type="ECO:0000313" key="3">
    <source>
        <dbReference type="Proteomes" id="UP001500523"/>
    </source>
</evidence>
<organism evidence="2 3">
    <name type="scientific">Sphingomonas cynarae</name>
    <dbReference type="NCBI Taxonomy" id="930197"/>
    <lineage>
        <taxon>Bacteria</taxon>
        <taxon>Pseudomonadati</taxon>
        <taxon>Pseudomonadota</taxon>
        <taxon>Alphaproteobacteria</taxon>
        <taxon>Sphingomonadales</taxon>
        <taxon>Sphingomonadaceae</taxon>
        <taxon>Sphingomonas</taxon>
    </lineage>
</organism>
<keyword evidence="1" id="KW-0732">Signal</keyword>
<name>A0ABP7E519_9SPHN</name>
<reference evidence="3" key="1">
    <citation type="journal article" date="2019" name="Int. J. Syst. Evol. Microbiol.">
        <title>The Global Catalogue of Microorganisms (GCM) 10K type strain sequencing project: providing services to taxonomists for standard genome sequencing and annotation.</title>
        <authorList>
            <consortium name="The Broad Institute Genomics Platform"/>
            <consortium name="The Broad Institute Genome Sequencing Center for Infectious Disease"/>
            <person name="Wu L."/>
            <person name="Ma J."/>
        </authorList>
    </citation>
    <scope>NUCLEOTIDE SEQUENCE [LARGE SCALE GENOMIC DNA]</scope>
    <source>
        <strain evidence="3">JCM 17498</strain>
    </source>
</reference>
<protein>
    <recommendedName>
        <fullName evidence="4">DUF3617 family protein</fullName>
    </recommendedName>
</protein>
<gene>
    <name evidence="2" type="ORF">GCM10022268_22980</name>
</gene>
<accession>A0ABP7E519</accession>
<dbReference type="Proteomes" id="UP001500523">
    <property type="component" value="Unassembled WGS sequence"/>
</dbReference>
<evidence type="ECO:0000256" key="1">
    <source>
        <dbReference type="SAM" id="SignalP"/>
    </source>
</evidence>
<evidence type="ECO:0000313" key="2">
    <source>
        <dbReference type="EMBL" id="GAA3713619.1"/>
    </source>
</evidence>
<dbReference type="EMBL" id="BAABBF010000005">
    <property type="protein sequence ID" value="GAA3713619.1"/>
    <property type="molecule type" value="Genomic_DNA"/>
</dbReference>
<proteinExistence type="predicted"/>
<sequence>MRAPYMVTMLRFSAAMLVLLPTAALAADQALPPGRWGITSTTVEMSVPGLPGFVARMMQGKSKTELKRLSVGQGVTALIAPDPKAGCHIDSQLVAEGRYKQMLSCPQKRGGPSASSG</sequence>
<feature type="signal peptide" evidence="1">
    <location>
        <begin position="1"/>
        <end position="26"/>
    </location>
</feature>